<evidence type="ECO:0008006" key="4">
    <source>
        <dbReference type="Google" id="ProtNLM"/>
    </source>
</evidence>
<organism evidence="2 3">
    <name type="scientific">Corynebacterium cystitidis DSM 20524</name>
    <dbReference type="NCBI Taxonomy" id="1121357"/>
    <lineage>
        <taxon>Bacteria</taxon>
        <taxon>Bacillati</taxon>
        <taxon>Actinomycetota</taxon>
        <taxon>Actinomycetes</taxon>
        <taxon>Mycobacteriales</taxon>
        <taxon>Corynebacteriaceae</taxon>
        <taxon>Corynebacterium</taxon>
    </lineage>
</organism>
<feature type="transmembrane region" description="Helical" evidence="1">
    <location>
        <begin position="20"/>
        <end position="37"/>
    </location>
</feature>
<keyword evidence="3" id="KW-1185">Reference proteome</keyword>
<dbReference type="Proteomes" id="UP000198929">
    <property type="component" value="Unassembled WGS sequence"/>
</dbReference>
<keyword evidence="1" id="KW-0812">Transmembrane</keyword>
<dbReference type="STRING" id="1121357.SAMN05661109_00184"/>
<dbReference type="Gene3D" id="1.20.1260.10">
    <property type="match status" value="1"/>
</dbReference>
<evidence type="ECO:0000313" key="2">
    <source>
        <dbReference type="EMBL" id="SER42118.1"/>
    </source>
</evidence>
<keyword evidence="1" id="KW-0472">Membrane</keyword>
<dbReference type="InterPro" id="IPR012347">
    <property type="entry name" value="Ferritin-like"/>
</dbReference>
<gene>
    <name evidence="2" type="ORF">SAMN05661109_00184</name>
</gene>
<dbReference type="SUPFAM" id="SSF47240">
    <property type="entry name" value="Ferritin-like"/>
    <property type="match status" value="1"/>
</dbReference>
<protein>
    <recommendedName>
        <fullName evidence="4">DUF4439 domain-containing protein</fullName>
    </recommendedName>
</protein>
<feature type="transmembrane region" description="Helical" evidence="1">
    <location>
        <begin position="44"/>
        <end position="64"/>
    </location>
</feature>
<keyword evidence="1" id="KW-1133">Transmembrane helix</keyword>
<name>A0A1H9P1Q9_9CORY</name>
<sequence length="312" mass="32720">MCIRNGLDQRSEFFWGGKSHGAILAVSASTCTILCVFSSRRPAAILFAAIALSVVPASGCSVVLDAVGPRPDTELVQLAHQADADAASLSEPSAQALREKQARELYAEISRVCGVDSDGRPPASCEVKQANEATGAANLADAGEAMARFTADEAQQLPDGSIDLVVAQVVDTLAASDFTLPGAPEVLTDEQDARAALEMAQREYAFRYGLGLASAYADDALQERIDALQDASQERLGLLATVVPEQLHDPAVAAGYEFQGIEPPTTTEAASALVDSLVHSVVGQWRVTAADANTGTWLYTSAHLAAHAQRGQ</sequence>
<accession>A0A1H9P1Q9</accession>
<evidence type="ECO:0000313" key="3">
    <source>
        <dbReference type="Proteomes" id="UP000198929"/>
    </source>
</evidence>
<dbReference type="EMBL" id="FOGQ01000001">
    <property type="protein sequence ID" value="SER42118.1"/>
    <property type="molecule type" value="Genomic_DNA"/>
</dbReference>
<proteinExistence type="predicted"/>
<evidence type="ECO:0000256" key="1">
    <source>
        <dbReference type="SAM" id="Phobius"/>
    </source>
</evidence>
<reference evidence="3" key="1">
    <citation type="submission" date="2016-10" db="EMBL/GenBank/DDBJ databases">
        <authorList>
            <person name="Varghese N."/>
            <person name="Submissions S."/>
        </authorList>
    </citation>
    <scope>NUCLEOTIDE SEQUENCE [LARGE SCALE GENOMIC DNA]</scope>
    <source>
        <strain evidence="3">DSM 20524</strain>
    </source>
</reference>
<dbReference type="AlphaFoldDB" id="A0A1H9P1Q9"/>
<dbReference type="InterPro" id="IPR009078">
    <property type="entry name" value="Ferritin-like_SF"/>
</dbReference>